<evidence type="ECO:0000256" key="4">
    <source>
        <dbReference type="SAM" id="Phobius"/>
    </source>
</evidence>
<dbReference type="RefSeq" id="WP_224610622.1">
    <property type="nucleotide sequence ID" value="NZ_JAIQXV010000015.1"/>
</dbReference>
<accession>A0ABW1ZPM8</accession>
<dbReference type="InterPro" id="IPR036259">
    <property type="entry name" value="MFS_trans_sf"/>
</dbReference>
<reference evidence="7" key="1">
    <citation type="journal article" date="2019" name="Int. J. Syst. Evol. Microbiol.">
        <title>The Global Catalogue of Microorganisms (GCM) 10K type strain sequencing project: providing services to taxonomists for standard genome sequencing and annotation.</title>
        <authorList>
            <consortium name="The Broad Institute Genomics Platform"/>
            <consortium name="The Broad Institute Genome Sequencing Center for Infectious Disease"/>
            <person name="Wu L."/>
            <person name="Ma J."/>
        </authorList>
    </citation>
    <scope>NUCLEOTIDE SEQUENCE [LARGE SCALE GENOMIC DNA]</scope>
    <source>
        <strain evidence="7">CCUG 63830</strain>
    </source>
</reference>
<feature type="domain" description="Major facilitator superfamily (MFS) profile" evidence="5">
    <location>
        <begin position="168"/>
        <end position="382"/>
    </location>
</feature>
<evidence type="ECO:0000256" key="2">
    <source>
        <dbReference type="ARBA" id="ARBA00022989"/>
    </source>
</evidence>
<evidence type="ECO:0000313" key="7">
    <source>
        <dbReference type="Proteomes" id="UP001596317"/>
    </source>
</evidence>
<comment type="caution">
    <text evidence="6">The sequence shown here is derived from an EMBL/GenBank/DDBJ whole genome shotgun (WGS) entry which is preliminary data.</text>
</comment>
<dbReference type="PROSITE" id="PS50850">
    <property type="entry name" value="MFS"/>
    <property type="match status" value="1"/>
</dbReference>
<gene>
    <name evidence="6" type="ORF">ACFP90_14570</name>
</gene>
<keyword evidence="7" id="KW-1185">Reference proteome</keyword>
<proteinExistence type="predicted"/>
<feature type="transmembrane region" description="Helical" evidence="4">
    <location>
        <begin position="289"/>
        <end position="310"/>
    </location>
</feature>
<feature type="transmembrane region" description="Helical" evidence="4">
    <location>
        <begin position="236"/>
        <end position="254"/>
    </location>
</feature>
<feature type="transmembrane region" description="Helical" evidence="4">
    <location>
        <begin position="348"/>
        <end position="371"/>
    </location>
</feature>
<evidence type="ECO:0000259" key="5">
    <source>
        <dbReference type="PROSITE" id="PS50850"/>
    </source>
</evidence>
<dbReference type="Gene3D" id="1.20.1250.20">
    <property type="entry name" value="MFS general substrate transporter like domains"/>
    <property type="match status" value="1"/>
</dbReference>
<keyword evidence="1 4" id="KW-0812">Transmembrane</keyword>
<evidence type="ECO:0000313" key="6">
    <source>
        <dbReference type="EMBL" id="MFC6661432.1"/>
    </source>
</evidence>
<feature type="transmembrane region" description="Helical" evidence="4">
    <location>
        <begin position="34"/>
        <end position="54"/>
    </location>
</feature>
<evidence type="ECO:0000256" key="1">
    <source>
        <dbReference type="ARBA" id="ARBA00022692"/>
    </source>
</evidence>
<feature type="transmembrane region" description="Helical" evidence="4">
    <location>
        <begin position="96"/>
        <end position="117"/>
    </location>
</feature>
<dbReference type="InterPro" id="IPR011701">
    <property type="entry name" value="MFS"/>
</dbReference>
<dbReference type="Pfam" id="PF07690">
    <property type="entry name" value="MFS_1"/>
    <property type="match status" value="1"/>
</dbReference>
<protein>
    <submittedName>
        <fullName evidence="6">MFS transporter</fullName>
    </submittedName>
</protein>
<dbReference type="InterPro" id="IPR020846">
    <property type="entry name" value="MFS_dom"/>
</dbReference>
<evidence type="ECO:0000256" key="3">
    <source>
        <dbReference type="ARBA" id="ARBA00023136"/>
    </source>
</evidence>
<dbReference type="PANTHER" id="PTHR23534:SF1">
    <property type="entry name" value="MAJOR FACILITATOR SUPERFAMILY PROTEIN"/>
    <property type="match status" value="1"/>
</dbReference>
<dbReference type="SUPFAM" id="SSF103473">
    <property type="entry name" value="MFS general substrate transporter"/>
    <property type="match status" value="1"/>
</dbReference>
<feature type="transmembrane region" description="Helical" evidence="4">
    <location>
        <begin position="322"/>
        <end position="342"/>
    </location>
</feature>
<name>A0ABW1ZPM8_9DEIO</name>
<dbReference type="EMBL" id="JBHSWB010000001">
    <property type="protein sequence ID" value="MFC6661432.1"/>
    <property type="molecule type" value="Genomic_DNA"/>
</dbReference>
<dbReference type="PANTHER" id="PTHR23534">
    <property type="entry name" value="MFS PERMEASE"/>
    <property type="match status" value="1"/>
</dbReference>
<feature type="transmembrane region" description="Helical" evidence="4">
    <location>
        <begin position="138"/>
        <end position="156"/>
    </location>
</feature>
<dbReference type="Proteomes" id="UP001596317">
    <property type="component" value="Unassembled WGS sequence"/>
</dbReference>
<keyword evidence="3 4" id="KW-0472">Membrane</keyword>
<organism evidence="6 7">
    <name type="scientific">Deinococcus multiflagellatus</name>
    <dbReference type="NCBI Taxonomy" id="1656887"/>
    <lineage>
        <taxon>Bacteria</taxon>
        <taxon>Thermotogati</taxon>
        <taxon>Deinococcota</taxon>
        <taxon>Deinococci</taxon>
        <taxon>Deinococcales</taxon>
        <taxon>Deinococcaceae</taxon>
        <taxon>Deinococcus</taxon>
    </lineage>
</organism>
<keyword evidence="2 4" id="KW-1133">Transmembrane helix</keyword>
<feature type="transmembrane region" description="Helical" evidence="4">
    <location>
        <begin position="66"/>
        <end position="90"/>
    </location>
</feature>
<feature type="transmembrane region" description="Helical" evidence="4">
    <location>
        <begin position="266"/>
        <end position="283"/>
    </location>
</feature>
<sequence>MLWRRPLTMLRLLALLALSETVRAALFVGVLPLAGPGLGLGAAVIGLMAGAHYLADALGRGPAGALVARVGLGPSLLAGALLGALTLLLARQGLEALGAVLVCALWGLGTAALWPAVMSASQALAHPARTARALTVTNLTAVPAVLTGALVAGPLMQHWPQAVWSALLLLQGAAAALALSLWRAAVPLRPVPVPWREWRPVAALLPTAFVQTLAPGLLVTTLYPMLAALGLGLDDLLLPGALTGALIGASAALLGRVADRDHPRRALLPGLALLAAGFALAALTGAQFLWGLAALAGVGFGAFLTGWNGLVARTLPQGQRAAAWGAVMTAEALGAAAGPMLGGAAWQVWGVAGVFGLGTLAFGGALLYVAFGQREGAMSHEP</sequence>
<feature type="transmembrane region" description="Helical" evidence="4">
    <location>
        <begin position="162"/>
        <end position="182"/>
    </location>
</feature>